<dbReference type="OMA" id="YHARFND"/>
<dbReference type="InterPro" id="IPR036576">
    <property type="entry name" value="WRKY_dom_sf"/>
</dbReference>
<dbReference type="Proteomes" id="UP000242381">
    <property type="component" value="Unassembled WGS sequence"/>
</dbReference>
<evidence type="ECO:0000256" key="2">
    <source>
        <dbReference type="ARBA" id="ARBA00023015"/>
    </source>
</evidence>
<evidence type="ECO:0000256" key="5">
    <source>
        <dbReference type="ARBA" id="ARBA00023242"/>
    </source>
</evidence>
<gene>
    <name evidence="8" type="ORF">BCV71DRAFT_234052</name>
</gene>
<keyword evidence="3" id="KW-0238">DNA-binding</keyword>
<evidence type="ECO:0000256" key="6">
    <source>
        <dbReference type="SAM" id="MobiDB-lite"/>
    </source>
</evidence>
<dbReference type="InterPro" id="IPR003657">
    <property type="entry name" value="WRKY_dom"/>
</dbReference>
<organism evidence="8 9">
    <name type="scientific">Rhizopus microsporus</name>
    <dbReference type="NCBI Taxonomy" id="58291"/>
    <lineage>
        <taxon>Eukaryota</taxon>
        <taxon>Fungi</taxon>
        <taxon>Fungi incertae sedis</taxon>
        <taxon>Mucoromycota</taxon>
        <taxon>Mucoromycotina</taxon>
        <taxon>Mucoromycetes</taxon>
        <taxon>Mucorales</taxon>
        <taxon>Mucorineae</taxon>
        <taxon>Rhizopodaceae</taxon>
        <taxon>Rhizopus</taxon>
    </lineage>
</organism>
<keyword evidence="2" id="KW-0805">Transcription regulation</keyword>
<dbReference type="AlphaFoldDB" id="A0A1X0S5I8"/>
<dbReference type="Pfam" id="PF03106">
    <property type="entry name" value="WRKY"/>
    <property type="match status" value="1"/>
</dbReference>
<evidence type="ECO:0000256" key="4">
    <source>
        <dbReference type="ARBA" id="ARBA00023163"/>
    </source>
</evidence>
<feature type="domain" description="WRKY" evidence="7">
    <location>
        <begin position="410"/>
        <end position="447"/>
    </location>
</feature>
<evidence type="ECO:0000313" key="8">
    <source>
        <dbReference type="EMBL" id="ORE19449.1"/>
    </source>
</evidence>
<dbReference type="GO" id="GO:0005634">
    <property type="term" value="C:nucleus"/>
    <property type="evidence" value="ECO:0007669"/>
    <property type="project" value="UniProtKB-SubCell"/>
</dbReference>
<evidence type="ECO:0000313" key="9">
    <source>
        <dbReference type="Proteomes" id="UP000242381"/>
    </source>
</evidence>
<sequence length="472" mass="53687">MRNNLSFSFDEYTNNDSDSNKMQRNTDLLPSTTSNNESFVNDTNRQGTTIQTTETNQSNKIDQTSTVPDHSPETVSWSLSKIVQQYGSQPEILELILLSKIEEDRRRAEEAKLKQKELDYLISNGSICSSSSNIGEDTAYTNNNSRPRLSDPTDALAFYHARFNDGMRRQSSDTILHTKKDYFSLSQTRQLHFPDSAKKKHKNDIYPQTNPYTSVNHNLQLQPLEQLNIARRYSQGGSSSLYRRPLSFSEQAFPSDFRQEKALTTTESIKAIDKIPDNTNQELAILNPNMLPIDLKGKQVEGHHRAQSSHSQLSETQHAVNSLSIAEQTFVEKSEIQSEAATTSQVLLHGSTSLATNNAIDVHRNLKLPLPPHPQANQTTIDLLSRTRRKKREMQPITMIIETREFPYKDQYEWKNNGNTVNKNSGRRSIYYKCSNSKLGCSVNKTVTFKENGEYLIKYRGNHIDACKKANS</sequence>
<keyword evidence="4" id="KW-0804">Transcription</keyword>
<name>A0A1X0S5I8_RHIZD</name>
<accession>A0A1X0S5I8</accession>
<dbReference type="VEuPathDB" id="FungiDB:BCV72DRAFT_239351"/>
<dbReference type="GO" id="GO:0003700">
    <property type="term" value="F:DNA-binding transcription factor activity"/>
    <property type="evidence" value="ECO:0007669"/>
    <property type="project" value="InterPro"/>
</dbReference>
<dbReference type="PROSITE" id="PS50811">
    <property type="entry name" value="WRKY"/>
    <property type="match status" value="1"/>
</dbReference>
<dbReference type="SMART" id="SM00774">
    <property type="entry name" value="WRKY"/>
    <property type="match status" value="1"/>
</dbReference>
<keyword evidence="5" id="KW-0539">Nucleus</keyword>
<dbReference type="EMBL" id="KV921310">
    <property type="protein sequence ID" value="ORE19449.1"/>
    <property type="molecule type" value="Genomic_DNA"/>
</dbReference>
<proteinExistence type="predicted"/>
<evidence type="ECO:0000256" key="1">
    <source>
        <dbReference type="ARBA" id="ARBA00004123"/>
    </source>
</evidence>
<dbReference type="Gene3D" id="2.20.25.80">
    <property type="entry name" value="WRKY domain"/>
    <property type="match status" value="1"/>
</dbReference>
<dbReference type="GO" id="GO:0043565">
    <property type="term" value="F:sequence-specific DNA binding"/>
    <property type="evidence" value="ECO:0007669"/>
    <property type="project" value="InterPro"/>
</dbReference>
<protein>
    <recommendedName>
        <fullName evidence="7">WRKY domain-containing protein</fullName>
    </recommendedName>
</protein>
<reference evidence="8 9" key="1">
    <citation type="journal article" date="2016" name="Proc. Natl. Acad. Sci. U.S.A.">
        <title>Lipid metabolic changes in an early divergent fungus govern the establishment of a mutualistic symbiosis with endobacteria.</title>
        <authorList>
            <person name="Lastovetsky O.A."/>
            <person name="Gaspar M.L."/>
            <person name="Mondo S.J."/>
            <person name="LaButti K.M."/>
            <person name="Sandor L."/>
            <person name="Grigoriev I.V."/>
            <person name="Henry S.A."/>
            <person name="Pawlowska T.E."/>
        </authorList>
    </citation>
    <scope>NUCLEOTIDE SEQUENCE [LARGE SCALE GENOMIC DNA]</scope>
    <source>
        <strain evidence="8 9">ATCC 11559</strain>
    </source>
</reference>
<evidence type="ECO:0000259" key="7">
    <source>
        <dbReference type="PROSITE" id="PS50811"/>
    </source>
</evidence>
<feature type="region of interest" description="Disordered" evidence="6">
    <location>
        <begin position="1"/>
        <end position="72"/>
    </location>
</feature>
<dbReference type="SUPFAM" id="SSF118290">
    <property type="entry name" value="WRKY DNA-binding domain"/>
    <property type="match status" value="1"/>
</dbReference>
<evidence type="ECO:0000256" key="3">
    <source>
        <dbReference type="ARBA" id="ARBA00023125"/>
    </source>
</evidence>
<comment type="subcellular location">
    <subcellularLocation>
        <location evidence="1">Nucleus</location>
    </subcellularLocation>
</comment>